<dbReference type="SUPFAM" id="SSF49299">
    <property type="entry name" value="PKD domain"/>
    <property type="match status" value="1"/>
</dbReference>
<dbReference type="OrthoDB" id="159306at2"/>
<dbReference type="EMBL" id="NKYE01000001">
    <property type="protein sequence ID" value="OZM75306.1"/>
    <property type="molecule type" value="Genomic_DNA"/>
</dbReference>
<keyword evidence="4" id="KW-1185">Reference proteome</keyword>
<proteinExistence type="predicted"/>
<sequence>MPVRPVISTLTTAVTAAAVLTVVTAPEVAEAAPSLPAGFVLTDLGTGQGQYNLTDFGFLPDESVLTTGKNGTVTWLAPGGAGPRPIAALSVFTGGDSGLLGIAIAPDYAVSRQIYTTRAVPRSGGGALWRLSRWTVTGGAEPTGLGAERTLLEIPADSDVHGMSDVEAGTDGTLWVSIGDSAASTYANPQAIRAQDLDQPYGKMLHLNPDGTGVAGNPFHQSATPGSTRGKVYASGLRSPFRFTLDPATGTPIVGDVGWNTFEEINLVRAGQNYKWPCWEGDLQPPGYREMAGCAGVANNPPLWQYPRSAGVSVTGGVVYRGDSYPQRYRGAYFFGDYVSQTLWTLTFDGTGRLTRAPESGGFAGGIGGPVSFGTAPNGDIVYADLLTGQLRRLSYAPGNNAPVAVIGTRTDPATRTVSFDGGASYDFDGDPLVHTWEFGDGSTATGATVTHTYAAAPERFTATLTVTDRLGAAGSATAAVVPANRGPELELTAADADDAYGVAEPVALTASATDAEDGPLGVEWSVREVHCSTESTCHSHPGRAASGPTYETLFTDHPDTRMDITATATDSAGVTSTRTYVAQPRRHRVTLDSSVSARLTLSPSGAASALVTAGATVTVEAAATALDGVASFERWDDGGPRSRAMTMPDRDLTLRATYLTPIDRRFATDQAVRAELGAAAGPELSDGGIRYRDHVGGRLYWTAGTGVREVHGAILERYRALGGHARFGVPTTDETTTEDRIGRFNHFTGTPATMAASLYWTPGTGAHAVWGLIRERWQASGWERGVLGYPTSDETVTPDGYGRYNHFTGQGMPASIYWTPGTGAHPIWGAIRARWAALGWERGPAGYPTSGETVTPDGYGRYNHFTGLDGFPASVYWTPGTGAHEVYGLIRVRWAAIGWERSYLGYPTSGEFGVPGGRRNDFQRGYVHWNAYQGGTIDRRY</sequence>
<feature type="signal peptide" evidence="1">
    <location>
        <begin position="1"/>
        <end position="31"/>
    </location>
</feature>
<evidence type="ECO:0000313" key="4">
    <source>
        <dbReference type="Proteomes" id="UP000242444"/>
    </source>
</evidence>
<organism evidence="3 4">
    <name type="scientific">Amycolatopsis antarctica</name>
    <dbReference type="NCBI Taxonomy" id="1854586"/>
    <lineage>
        <taxon>Bacteria</taxon>
        <taxon>Bacillati</taxon>
        <taxon>Actinomycetota</taxon>
        <taxon>Actinomycetes</taxon>
        <taxon>Pseudonocardiales</taxon>
        <taxon>Pseudonocardiaceae</taxon>
        <taxon>Amycolatopsis</taxon>
    </lineage>
</organism>
<dbReference type="InterPro" id="IPR011042">
    <property type="entry name" value="6-blade_b-propeller_TolB-like"/>
</dbReference>
<comment type="caution">
    <text evidence="3">The sequence shown here is derived from an EMBL/GenBank/DDBJ whole genome shotgun (WGS) entry which is preliminary data.</text>
</comment>
<dbReference type="InterPro" id="IPR022409">
    <property type="entry name" value="PKD/Chitinase_dom"/>
</dbReference>
<dbReference type="Pfam" id="PF08310">
    <property type="entry name" value="LGFP"/>
    <property type="match status" value="5"/>
</dbReference>
<accession>A0A263DCU0</accession>
<dbReference type="InterPro" id="IPR013207">
    <property type="entry name" value="LGFP"/>
</dbReference>
<evidence type="ECO:0000313" key="3">
    <source>
        <dbReference type="EMBL" id="OZM75306.1"/>
    </source>
</evidence>
<dbReference type="Proteomes" id="UP000242444">
    <property type="component" value="Unassembled WGS sequence"/>
</dbReference>
<name>A0A263DCU0_9PSEU</name>
<dbReference type="InterPro" id="IPR013783">
    <property type="entry name" value="Ig-like_fold"/>
</dbReference>
<dbReference type="GO" id="GO:0005975">
    <property type="term" value="P:carbohydrate metabolic process"/>
    <property type="evidence" value="ECO:0007669"/>
    <property type="project" value="UniProtKB-ARBA"/>
</dbReference>
<dbReference type="PANTHER" id="PTHR19328:SF13">
    <property type="entry name" value="HIPL1 PROTEIN"/>
    <property type="match status" value="1"/>
</dbReference>
<dbReference type="Pfam" id="PF18911">
    <property type="entry name" value="PKD_4"/>
    <property type="match status" value="1"/>
</dbReference>
<dbReference type="RefSeq" id="WP_094861082.1">
    <property type="nucleotide sequence ID" value="NZ_NKYE01000001.1"/>
</dbReference>
<dbReference type="Gene3D" id="2.60.40.10">
    <property type="entry name" value="Immunoglobulins"/>
    <property type="match status" value="2"/>
</dbReference>
<keyword evidence="1" id="KW-0732">Signal</keyword>
<feature type="chain" id="PRO_5013192972" evidence="1">
    <location>
        <begin position="32"/>
        <end position="942"/>
    </location>
</feature>
<feature type="domain" description="PKD" evidence="2">
    <location>
        <begin position="430"/>
        <end position="481"/>
    </location>
</feature>
<gene>
    <name evidence="3" type="ORF">CFN78_02160</name>
</gene>
<dbReference type="AlphaFoldDB" id="A0A263DCU0"/>
<evidence type="ECO:0000256" key="1">
    <source>
        <dbReference type="SAM" id="SignalP"/>
    </source>
</evidence>
<dbReference type="Gene3D" id="2.120.10.30">
    <property type="entry name" value="TolB, C-terminal domain"/>
    <property type="match status" value="1"/>
</dbReference>
<evidence type="ECO:0000259" key="2">
    <source>
        <dbReference type="PROSITE" id="PS50093"/>
    </source>
</evidence>
<dbReference type="InterPro" id="IPR012938">
    <property type="entry name" value="Glc/Sorbosone_DH"/>
</dbReference>
<dbReference type="Pfam" id="PF07995">
    <property type="entry name" value="GSDH"/>
    <property type="match status" value="1"/>
</dbReference>
<dbReference type="CDD" id="cd00146">
    <property type="entry name" value="PKD"/>
    <property type="match status" value="1"/>
</dbReference>
<reference evidence="3 4" key="1">
    <citation type="submission" date="2017-07" db="EMBL/GenBank/DDBJ databases">
        <title>Amycolatopsis antarcticus sp. nov., isolated from the surface of an Antarcticus brown macroalga.</title>
        <authorList>
            <person name="Wang J."/>
            <person name="Leiva S."/>
            <person name="Huang J."/>
            <person name="Huang Y."/>
        </authorList>
    </citation>
    <scope>NUCLEOTIDE SEQUENCE [LARGE SCALE GENOMIC DNA]</scope>
    <source>
        <strain evidence="3 4">AU-G6</strain>
    </source>
</reference>
<dbReference type="PANTHER" id="PTHR19328">
    <property type="entry name" value="HEDGEHOG-INTERACTING PROTEIN"/>
    <property type="match status" value="1"/>
</dbReference>
<dbReference type="InterPro" id="IPR011041">
    <property type="entry name" value="Quinoprot_gluc/sorb_DH_b-prop"/>
</dbReference>
<protein>
    <submittedName>
        <fullName evidence="3">Sugar dehydrogenase</fullName>
    </submittedName>
</protein>
<dbReference type="SUPFAM" id="SSF50952">
    <property type="entry name" value="Soluble quinoprotein glucose dehydrogenase"/>
    <property type="match status" value="1"/>
</dbReference>
<dbReference type="InterPro" id="IPR000601">
    <property type="entry name" value="PKD_dom"/>
</dbReference>
<dbReference type="InParanoid" id="A0A263DCU0"/>
<dbReference type="InterPro" id="IPR035986">
    <property type="entry name" value="PKD_dom_sf"/>
</dbReference>
<dbReference type="PROSITE" id="PS50093">
    <property type="entry name" value="PKD"/>
    <property type="match status" value="1"/>
</dbReference>
<dbReference type="SMART" id="SM00089">
    <property type="entry name" value="PKD"/>
    <property type="match status" value="1"/>
</dbReference>